<dbReference type="Proteomes" id="UP000675940">
    <property type="component" value="Unassembled WGS sequence"/>
</dbReference>
<evidence type="ECO:0000256" key="1">
    <source>
        <dbReference type="SAM" id="MobiDB-lite"/>
    </source>
</evidence>
<dbReference type="EMBL" id="JAGISH010000007">
    <property type="protein sequence ID" value="MBP0483532.1"/>
    <property type="molecule type" value="Genomic_DNA"/>
</dbReference>
<evidence type="ECO:0000256" key="2">
    <source>
        <dbReference type="SAM" id="SignalP"/>
    </source>
</evidence>
<keyword evidence="2" id="KW-0732">Signal</keyword>
<evidence type="ECO:0000313" key="3">
    <source>
        <dbReference type="EMBL" id="MBP0483532.1"/>
    </source>
</evidence>
<feature type="signal peptide" evidence="2">
    <location>
        <begin position="1"/>
        <end position="20"/>
    </location>
</feature>
<accession>A0A940MR89</accession>
<feature type="compositionally biased region" description="Basic and acidic residues" evidence="1">
    <location>
        <begin position="142"/>
        <end position="155"/>
    </location>
</feature>
<evidence type="ECO:0000313" key="4">
    <source>
        <dbReference type="Proteomes" id="UP000675940"/>
    </source>
</evidence>
<name>A0A940MR89_9RHOB</name>
<gene>
    <name evidence="3" type="ORF">J5474_13655</name>
</gene>
<dbReference type="AlphaFoldDB" id="A0A940MR89"/>
<keyword evidence="4" id="KW-1185">Reference proteome</keyword>
<reference evidence="3" key="1">
    <citation type="submission" date="2021-03" db="EMBL/GenBank/DDBJ databases">
        <title>Sagittula salina sp. nov. strain M10.9X isolated from the marine waste.</title>
        <authorList>
            <person name="Satari L."/>
            <person name="Molina-Menor E."/>
            <person name="Vidal-Verdu A."/>
            <person name="Pascual J."/>
            <person name="Pereto J."/>
            <person name="Porcar M."/>
        </authorList>
    </citation>
    <scope>NUCLEOTIDE SEQUENCE</scope>
    <source>
        <strain evidence="3">M10.9X</strain>
    </source>
</reference>
<sequence length="155" mass="15772">MGRFATMASLRRLLAGIVLAVALSLPALPQTSTTGTSPLVESPQAAVAQAAVAQAEVAQAQVAQAAVSQAAVAQAGAPQTGAMTHQCDACPENHHLPGGSAAEIPDCPHASATVALLPQEVSLRDLTPHRMVLALPASTPARHHDPDRDLPPPRA</sequence>
<feature type="chain" id="PRO_5037706017" evidence="2">
    <location>
        <begin position="21"/>
        <end position="155"/>
    </location>
</feature>
<organism evidence="3 4">
    <name type="scientific">Sagittula salina</name>
    <dbReference type="NCBI Taxonomy" id="2820268"/>
    <lineage>
        <taxon>Bacteria</taxon>
        <taxon>Pseudomonadati</taxon>
        <taxon>Pseudomonadota</taxon>
        <taxon>Alphaproteobacteria</taxon>
        <taxon>Rhodobacterales</taxon>
        <taxon>Roseobacteraceae</taxon>
        <taxon>Sagittula</taxon>
    </lineage>
</organism>
<dbReference type="RefSeq" id="WP_209361471.1">
    <property type="nucleotide sequence ID" value="NZ_JAGISH010000007.1"/>
</dbReference>
<proteinExistence type="predicted"/>
<comment type="caution">
    <text evidence="3">The sequence shown here is derived from an EMBL/GenBank/DDBJ whole genome shotgun (WGS) entry which is preliminary data.</text>
</comment>
<feature type="region of interest" description="Disordered" evidence="1">
    <location>
        <begin position="134"/>
        <end position="155"/>
    </location>
</feature>
<protein>
    <submittedName>
        <fullName evidence="3">Uncharacterized protein</fullName>
    </submittedName>
</protein>